<accession>A0AA86DZR6</accession>
<protein>
    <submittedName>
        <fullName evidence="1">Uncharacterized protein</fullName>
    </submittedName>
</protein>
<dbReference type="EMBL" id="CP007201">
    <property type="protein sequence ID" value="AHJ13105.1"/>
    <property type="molecule type" value="Genomic_DNA"/>
</dbReference>
<dbReference type="Proteomes" id="UP000019322">
    <property type="component" value="Chromosome"/>
</dbReference>
<dbReference type="AlphaFoldDB" id="A0AA86DZR6"/>
<proteinExistence type="predicted"/>
<name>A0AA86DZR6_SULMK</name>
<dbReference type="KEGG" id="smul:SMUL_1850"/>
<organism evidence="1 2">
    <name type="scientific">Sulfurospirillum multivorans (strain DM 12446 / JCM 15788 / NBRC 109480)</name>
    <dbReference type="NCBI Taxonomy" id="1150621"/>
    <lineage>
        <taxon>Bacteria</taxon>
        <taxon>Pseudomonadati</taxon>
        <taxon>Campylobacterota</taxon>
        <taxon>Epsilonproteobacteria</taxon>
        <taxon>Campylobacterales</taxon>
        <taxon>Sulfurospirillaceae</taxon>
        <taxon>Sulfurospirillum</taxon>
    </lineage>
</organism>
<sequence>MTSTSSALAGLIEIQFLEKIMKKVFMFITLGVCLMASDQVPKQLEVTQRNIDAINHTIFVFSQTTSLGCPSDVSEPMYYRSECVQNNDQAKQDQLIVKIKQAIEYFKKNSIDVLTTKTTNEASSSIFKDADISTNQEATLEASVRFLKDSGLKDYKAVFIAPKVINGKYVGGQIMYGKID</sequence>
<evidence type="ECO:0000313" key="1">
    <source>
        <dbReference type="EMBL" id="AHJ13105.1"/>
    </source>
</evidence>
<gene>
    <name evidence="1" type="ORF">SMUL_1850</name>
</gene>
<reference evidence="1 2" key="1">
    <citation type="journal article" date="2014" name="Environ. Microbiol.">
        <title>Insights into organohalide respiration and the versatile catabolism of Sulfurospirillum multivorans gained from comparative genomics and physiological studies.</title>
        <authorList>
            <person name="Goris T."/>
            <person name="Schubert T."/>
            <person name="Gadkari J."/>
            <person name="Wubet T."/>
            <person name="Tarkka M."/>
            <person name="Buscot F."/>
            <person name="Adrian L."/>
            <person name="Diekert G."/>
        </authorList>
    </citation>
    <scope>NUCLEOTIDE SEQUENCE [LARGE SCALE GENOMIC DNA]</scope>
    <source>
        <strain evidence="2">DM 12446 / JCM 15788 / NBRC 109480</strain>
    </source>
</reference>
<evidence type="ECO:0000313" key="2">
    <source>
        <dbReference type="Proteomes" id="UP000019322"/>
    </source>
</evidence>